<evidence type="ECO:0000313" key="2">
    <source>
        <dbReference type="EMBL" id="ODN02645.1"/>
    </source>
</evidence>
<feature type="compositionally biased region" description="Low complexity" evidence="1">
    <location>
        <begin position="294"/>
        <end position="303"/>
    </location>
</feature>
<evidence type="ECO:0000256" key="1">
    <source>
        <dbReference type="SAM" id="MobiDB-lite"/>
    </source>
</evidence>
<name>A0A1D2NC34_ORCCI</name>
<feature type="region of interest" description="Disordered" evidence="1">
    <location>
        <begin position="1"/>
        <end position="24"/>
    </location>
</feature>
<feature type="region of interest" description="Disordered" evidence="1">
    <location>
        <begin position="635"/>
        <end position="765"/>
    </location>
</feature>
<comment type="caution">
    <text evidence="2">The sequence shown here is derived from an EMBL/GenBank/DDBJ whole genome shotgun (WGS) entry which is preliminary data.</text>
</comment>
<organism evidence="2 3">
    <name type="scientific">Orchesella cincta</name>
    <name type="common">Springtail</name>
    <name type="synonym">Podura cincta</name>
    <dbReference type="NCBI Taxonomy" id="48709"/>
    <lineage>
        <taxon>Eukaryota</taxon>
        <taxon>Metazoa</taxon>
        <taxon>Ecdysozoa</taxon>
        <taxon>Arthropoda</taxon>
        <taxon>Hexapoda</taxon>
        <taxon>Collembola</taxon>
        <taxon>Entomobryomorpha</taxon>
        <taxon>Entomobryoidea</taxon>
        <taxon>Orchesellidae</taxon>
        <taxon>Orchesellinae</taxon>
        <taxon>Orchesella</taxon>
    </lineage>
</organism>
<feature type="compositionally biased region" description="Polar residues" evidence="1">
    <location>
        <begin position="687"/>
        <end position="698"/>
    </location>
</feature>
<gene>
    <name evidence="2" type="ORF">Ocin01_04044</name>
</gene>
<feature type="compositionally biased region" description="Acidic residues" evidence="1">
    <location>
        <begin position="953"/>
        <end position="965"/>
    </location>
</feature>
<feature type="compositionally biased region" description="Low complexity" evidence="1">
    <location>
        <begin position="489"/>
        <end position="514"/>
    </location>
</feature>
<feature type="region of interest" description="Disordered" evidence="1">
    <location>
        <begin position="923"/>
        <end position="969"/>
    </location>
</feature>
<feature type="compositionally biased region" description="Low complexity" evidence="1">
    <location>
        <begin position="71"/>
        <end position="86"/>
    </location>
</feature>
<feature type="compositionally biased region" description="Low complexity" evidence="1">
    <location>
        <begin position="1040"/>
        <end position="1072"/>
    </location>
</feature>
<feature type="compositionally biased region" description="Low complexity" evidence="1">
    <location>
        <begin position="158"/>
        <end position="170"/>
    </location>
</feature>
<feature type="region of interest" description="Disordered" evidence="1">
    <location>
        <begin position="1039"/>
        <end position="1072"/>
    </location>
</feature>
<dbReference type="PROSITE" id="PS51257">
    <property type="entry name" value="PROKAR_LIPOPROTEIN"/>
    <property type="match status" value="1"/>
</dbReference>
<dbReference type="OMA" id="RDECANS"/>
<feature type="region of interest" description="Disordered" evidence="1">
    <location>
        <begin position="833"/>
        <end position="866"/>
    </location>
</feature>
<feature type="compositionally biased region" description="Low complexity" evidence="1">
    <location>
        <begin position="720"/>
        <end position="736"/>
    </location>
</feature>
<feature type="compositionally biased region" description="Polar residues" evidence="1">
    <location>
        <begin position="923"/>
        <end position="932"/>
    </location>
</feature>
<feature type="compositionally biased region" description="Basic residues" evidence="1">
    <location>
        <begin position="171"/>
        <end position="197"/>
    </location>
</feature>
<dbReference type="Proteomes" id="UP000094527">
    <property type="component" value="Unassembled WGS sequence"/>
</dbReference>
<feature type="compositionally biased region" description="Polar residues" evidence="1">
    <location>
        <begin position="314"/>
        <end position="335"/>
    </location>
</feature>
<dbReference type="AlphaFoldDB" id="A0A1D2NC34"/>
<feature type="region of interest" description="Disordered" evidence="1">
    <location>
        <begin position="66"/>
        <end position="121"/>
    </location>
</feature>
<reference evidence="2 3" key="1">
    <citation type="journal article" date="2016" name="Genome Biol. Evol.">
        <title>Gene Family Evolution Reflects Adaptation to Soil Environmental Stressors in the Genome of the Collembolan Orchesella cincta.</title>
        <authorList>
            <person name="Faddeeva-Vakhrusheva A."/>
            <person name="Derks M.F."/>
            <person name="Anvar S.Y."/>
            <person name="Agamennone V."/>
            <person name="Suring W."/>
            <person name="Smit S."/>
            <person name="van Straalen N.M."/>
            <person name="Roelofs D."/>
        </authorList>
    </citation>
    <scope>NUCLEOTIDE SEQUENCE [LARGE SCALE GENOMIC DNA]</scope>
    <source>
        <tissue evidence="2">Mixed pool</tissue>
    </source>
</reference>
<evidence type="ECO:0000313" key="3">
    <source>
        <dbReference type="Proteomes" id="UP000094527"/>
    </source>
</evidence>
<feature type="compositionally biased region" description="Low complexity" evidence="1">
    <location>
        <begin position="95"/>
        <end position="114"/>
    </location>
</feature>
<protein>
    <submittedName>
        <fullName evidence="2">Uncharacterized protein</fullName>
    </submittedName>
</protein>
<keyword evidence="3" id="KW-1185">Reference proteome</keyword>
<dbReference type="EMBL" id="LJIJ01000102">
    <property type="protein sequence ID" value="ODN02645.1"/>
    <property type="molecule type" value="Genomic_DNA"/>
</dbReference>
<feature type="region of interest" description="Disordered" evidence="1">
    <location>
        <begin position="452"/>
        <end position="514"/>
    </location>
</feature>
<proteinExistence type="predicted"/>
<accession>A0A1D2NC34</accession>
<feature type="region of interest" description="Disordered" evidence="1">
    <location>
        <begin position="253"/>
        <end position="380"/>
    </location>
</feature>
<sequence length="1168" mass="125579">MNSERNPHLLSDPSGCGGGSGGGCVIGSSSGPPIHGYGSPQGSGVDMQEPLLMANHVQYQHLLGSNPQFPQQHLSTHHLQQQQQQQHHQRSFYGSTNYNSCASNNSANSSNDSSGAGVHTTMNQIRGNQNSYCNTNSNAISSSTNNGIFYESAEVVDQSQYYHQQQQQQQPHHHSHNNSHNQHHQQQHHHHHFHHQQQHFDNNMHLQKTGSSTNSCASLENNVNLSGECVGGDGGASGTNFYGFYNQSGQYGDYHQQQHHHQHHSQHHHDGVYNTAGDGSGVNRMHHQYYRQEGSSSGSTDTSANSVPVGHPNYFNSNIPTQNYPAVSGTSSTPPTRYGSPMIFPNNHSHQQQQQQPNTNYGTQQLQQQQQHPHHQNNMGQIPIRRNSIESFSSEPGDNMHSSYTARYGCSSTTNMNHPQLQQISNHNMFPTSGESTNTSGMVKRECMSAGGNVNDTMTSRGSPSINPMTPNSTPTSWSPHPPQGGYFPSSSPSNSCTSSSSPNPCSTNTPTPTIRTTFINSSYPQAGQSGVISGESANCRTNHGNFYSQQQHHQQQHPTQFKSCAYEQSQQHHDIKDGIQLVQSNSATNSLKAASAVKHRSLSLSMPLPSYLENNGSSRSELDGNFVNHHHRQIQHHHHHNHGYNPMMDGSQHHQQCTTTGGLIPPDQNLLTPNSDDDMPFRTASAGGQSDLDSSYETMGDEGCSSSTSASHCMPMNTSGNSACSGSGDNNNGSSMTPDLHSMSIDTNEPDCHHHHHHNHHNNDLPFSTSGPSCMQNHVQTSLSMGMLEIPNSTVALCTTNVDDLDDSSSDSSDELHNVISAVVENSSIETPENTMMGDEDDDDVIGQGEGNGDDNCPSESGGDVNRVVHYHHTATPDNQTDVNVISTTTTDDVDNDNCSESSMNNINSSFTADMFSSNDNGTGLNKNGSGSDKDGIDSNSFACIPEGTHFDEDDDEDNDDDDNASVNSSFSLQLKSCSNTTSSFSETDKDNVVSATTTTTSLTFGASFRTNCAGSGSGSSTSISGIGGGGSSINDKCAANNDSESSANSKNSSSCSSANNGNGMGNNSATTTTSSSCKAIGIIISSSNSNIITSDANGNRVSIPKGWKREILKGSSNENNGSNNNTSGVLYISGRTSQAPALFQQFSPYHHYHNSGRGELARGIRE</sequence>
<feature type="compositionally biased region" description="Polar residues" evidence="1">
    <location>
        <begin position="452"/>
        <end position="479"/>
    </location>
</feature>
<feature type="compositionally biased region" description="Gly residues" evidence="1">
    <location>
        <begin position="15"/>
        <end position="24"/>
    </location>
</feature>
<feature type="region of interest" description="Disordered" evidence="1">
    <location>
        <begin position="158"/>
        <end position="199"/>
    </location>
</feature>
<feature type="compositionally biased region" description="Basic residues" evidence="1">
    <location>
        <begin position="257"/>
        <end position="267"/>
    </location>
</feature>